<evidence type="ECO:0000313" key="2">
    <source>
        <dbReference type="EMBL" id="QFX65688.1"/>
    </source>
</evidence>
<dbReference type="InterPro" id="IPR005507">
    <property type="entry name" value="HHV6-IE"/>
</dbReference>
<dbReference type="Pfam" id="PF03753">
    <property type="entry name" value="HHV6-IE"/>
    <property type="match status" value="1"/>
</dbReference>
<protein>
    <submittedName>
        <fullName evidence="2">Immediate-early protein 2</fullName>
    </submittedName>
</protein>
<reference evidence="2" key="1">
    <citation type="journal article" date="2018" name="BMC Genomics">
        <title>Comparative genomic, transcriptomic, and proteomic reannotation of human herpesvirus 6.</title>
        <authorList>
            <person name="Greninger A.L."/>
            <person name="Knudsen G.M."/>
            <person name="Roychoudhury P."/>
            <person name="Hanson D.J."/>
            <person name="Sedlak R.H."/>
            <person name="Xie H."/>
            <person name="Guan J."/>
            <person name="Nguyen T."/>
            <person name="Peddu V."/>
            <person name="Boeckh M."/>
            <person name="Huang M.L."/>
            <person name="Cook L."/>
            <person name="Depledge D.P."/>
            <person name="Zerr D.M."/>
            <person name="Koelle D.M."/>
            <person name="Gantt S."/>
            <person name="Yoshikawa T."/>
            <person name="Caserta M."/>
            <person name="Hill J.A."/>
            <person name="Jerome K.R."/>
        </authorList>
    </citation>
    <scope>NUCLEOTIDE SEQUENCE</scope>
    <source>
        <strain evidence="2">JHPT-G1</strain>
    </source>
</reference>
<proteinExistence type="predicted"/>
<name>A0A5P9VI14_9BETA</name>
<accession>A0A5P9VI14</accession>
<evidence type="ECO:0000256" key="1">
    <source>
        <dbReference type="SAM" id="MobiDB-lite"/>
    </source>
</evidence>
<sequence length="60" mass="6798">MMEESIREILEENLMCDTSFDDLIFPNLESFGLIIPESSNNIQSNTTEESNEDLKTLAGK</sequence>
<dbReference type="EMBL" id="KY315558">
    <property type="protein sequence ID" value="QFX65688.1"/>
    <property type="molecule type" value="Genomic_DNA"/>
</dbReference>
<feature type="region of interest" description="Disordered" evidence="1">
    <location>
        <begin position="41"/>
        <end position="60"/>
    </location>
</feature>
<organism evidence="2">
    <name type="scientific">Human betaherpesvirus 6</name>
    <dbReference type="NCBI Taxonomy" id="10368"/>
    <lineage>
        <taxon>Viruses</taxon>
        <taxon>Duplodnaviria</taxon>
        <taxon>Heunggongvirae</taxon>
        <taxon>Peploviricota</taxon>
        <taxon>Herviviricetes</taxon>
        <taxon>Herpesvirales</taxon>
        <taxon>Orthoherpesviridae</taxon>
        <taxon>Betaherpesvirinae</taxon>
        <taxon>Roseolovirus</taxon>
    </lineage>
</organism>